<accession>A0A5C8CIT4</accession>
<evidence type="ECO:0000256" key="1">
    <source>
        <dbReference type="SAM" id="SignalP"/>
    </source>
</evidence>
<gene>
    <name evidence="2" type="ORF">EPJ80_04230</name>
</gene>
<reference evidence="2 3" key="1">
    <citation type="journal article" date="1992" name="Lakartidningen">
        <title>[Penicillin V and not amoxicillin is the first choice preparation in acute otitis].</title>
        <authorList>
            <person name="Kamme C."/>
            <person name="Lundgren K."/>
            <person name="Prellner K."/>
        </authorList>
    </citation>
    <scope>NUCLEOTIDE SEQUENCE [LARGE SCALE GENOMIC DNA]</scope>
    <source>
        <strain evidence="2 3">W1</strain>
    </source>
</reference>
<evidence type="ECO:0000313" key="2">
    <source>
        <dbReference type="EMBL" id="TXJ12816.1"/>
    </source>
</evidence>
<name>A0A5C8CIT4_9SPIR</name>
<keyword evidence="1" id="KW-0732">Signal</keyword>
<evidence type="ECO:0000313" key="3">
    <source>
        <dbReference type="Proteomes" id="UP000325116"/>
    </source>
</evidence>
<protein>
    <recommendedName>
        <fullName evidence="4">Lipoprotein</fullName>
    </recommendedName>
</protein>
<organism evidence="2 3">
    <name type="scientific">Brachyspira aalborgi</name>
    <dbReference type="NCBI Taxonomy" id="29522"/>
    <lineage>
        <taxon>Bacteria</taxon>
        <taxon>Pseudomonadati</taxon>
        <taxon>Spirochaetota</taxon>
        <taxon>Spirochaetia</taxon>
        <taxon>Brachyspirales</taxon>
        <taxon>Brachyspiraceae</taxon>
        <taxon>Brachyspira</taxon>
    </lineage>
</organism>
<sequence>MGKQRKIKTMRKFLNLTITLMILFISISTVGCGAKDDYIEGYGEDYIEEGEYEYYEEPQETTISDKDMQKILKKYPDWRTQPEEFARKAFYTGQIDTVDEGFANLIANIIMQTGSYNNIGVNYDPNSLILYLKNEWMEEKSKKDRAFLKIQKVKSIFQLEDYKNDNNPIYQYFMNSDNVSIEGAYKNIAFYYLTLAVNKSNGKTKTLWENFYNIPYNTIKYESQTTTKLVWTNKMFDDYKYCQEYFKQYISDYNREKLLESHYEQIEAAKRRYDDAIRYNLGVEKAIDWSNESINGYSEHFYKFYNTSWTNLFNKTYDWSGDVFQDSINQYYALPNWDEISRPYKKEEVIHKEWLQVVDRNNNNASIFAQNTIKIFVDYAYNKKLPK</sequence>
<feature type="chain" id="PRO_5022858764" description="Lipoprotein" evidence="1">
    <location>
        <begin position="32"/>
        <end position="387"/>
    </location>
</feature>
<dbReference type="Proteomes" id="UP000325116">
    <property type="component" value="Unassembled WGS sequence"/>
</dbReference>
<dbReference type="AlphaFoldDB" id="A0A5C8CIT4"/>
<dbReference type="EMBL" id="SAXT01000003">
    <property type="protein sequence ID" value="TXJ12816.1"/>
    <property type="molecule type" value="Genomic_DNA"/>
</dbReference>
<dbReference type="PROSITE" id="PS51257">
    <property type="entry name" value="PROKAR_LIPOPROTEIN"/>
    <property type="match status" value="1"/>
</dbReference>
<evidence type="ECO:0008006" key="4">
    <source>
        <dbReference type="Google" id="ProtNLM"/>
    </source>
</evidence>
<proteinExistence type="predicted"/>
<dbReference type="RefSeq" id="WP_147758029.1">
    <property type="nucleotide sequence ID" value="NZ_SAXT01000003.1"/>
</dbReference>
<feature type="signal peptide" evidence="1">
    <location>
        <begin position="1"/>
        <end position="31"/>
    </location>
</feature>
<comment type="caution">
    <text evidence="2">The sequence shown here is derived from an EMBL/GenBank/DDBJ whole genome shotgun (WGS) entry which is preliminary data.</text>
</comment>